<accession>K4LIS2</accession>
<protein>
    <submittedName>
        <fullName evidence="2">Stage III sporulation protein AB</fullName>
    </submittedName>
</protein>
<organism evidence="2 3">
    <name type="scientific">Thermacetogenium phaeum (strain ATCC BAA-254 / DSM 26808 / PB)</name>
    <dbReference type="NCBI Taxonomy" id="1089553"/>
    <lineage>
        <taxon>Bacteria</taxon>
        <taxon>Bacillati</taxon>
        <taxon>Bacillota</taxon>
        <taxon>Clostridia</taxon>
        <taxon>Thermoanaerobacterales</taxon>
        <taxon>Thermoanaerobacteraceae</taxon>
        <taxon>Thermacetogenium</taxon>
    </lineage>
</organism>
<dbReference type="EMBL" id="CP003732">
    <property type="protein sequence ID" value="AFV11850.1"/>
    <property type="molecule type" value="Genomic_DNA"/>
</dbReference>
<dbReference type="KEGG" id="tpz:Tph_c16450"/>
<gene>
    <name evidence="2" type="primary">spoIIIAB</name>
    <name evidence="2" type="ordered locus">Tph_c16450</name>
</gene>
<dbReference type="Proteomes" id="UP000000467">
    <property type="component" value="Chromosome"/>
</dbReference>
<reference evidence="2 3" key="1">
    <citation type="journal article" date="2012" name="BMC Genomics">
        <title>Genome-guided analysis of physiological and morphological traits of the fermentative acetate oxidizer Thermacetogenium phaeum.</title>
        <authorList>
            <person name="Oehler D."/>
            <person name="Poehlein A."/>
            <person name="Leimbach A."/>
            <person name="Muller N."/>
            <person name="Daniel R."/>
            <person name="Gottschalk G."/>
            <person name="Schink B."/>
        </authorList>
    </citation>
    <scope>NUCLEOTIDE SEQUENCE [LARGE SCALE GENOMIC DNA]</scope>
    <source>
        <strain evidence="3">ATCC BAA-254 / DSM 26808 / PB</strain>
    </source>
</reference>
<dbReference type="NCBIfam" id="TIGR02833">
    <property type="entry name" value="spore_III_AB"/>
    <property type="match status" value="1"/>
</dbReference>
<feature type="transmembrane region" description="Helical" evidence="1">
    <location>
        <begin position="173"/>
        <end position="189"/>
    </location>
</feature>
<evidence type="ECO:0000256" key="1">
    <source>
        <dbReference type="SAM" id="Phobius"/>
    </source>
</evidence>
<sequence length="190" mass="21384">MPNATAFSVSSGRGEREVFWSLLGAVMIIGSAGLAGMLRASYFSRRPQELRLLQEVLQMLDTEIMYAATPLPDALLKIGRTGEGVIARIFTFAGEALVQERGITPAEAWERALRQNWQLTALSKEDQAILSAFGERLGISDREEQHKNIALTSLHLRREEEKSQREREKNERLWRYGGFLLGISIVLLLL</sequence>
<evidence type="ECO:0000313" key="3">
    <source>
        <dbReference type="Proteomes" id="UP000000467"/>
    </source>
</evidence>
<keyword evidence="3" id="KW-1185">Reference proteome</keyword>
<dbReference type="PIRSF" id="PIRSF021435">
    <property type="entry name" value="SpoIIIAB"/>
    <property type="match status" value="1"/>
</dbReference>
<name>K4LIS2_THEPS</name>
<dbReference type="Pfam" id="PF09548">
    <property type="entry name" value="Spore_III_AB"/>
    <property type="match status" value="1"/>
</dbReference>
<dbReference type="OrthoDB" id="1957909at2"/>
<keyword evidence="1" id="KW-1133">Transmembrane helix</keyword>
<keyword evidence="1" id="KW-0812">Transmembrane</keyword>
<dbReference type="STRING" id="1089553.Tph_c16450"/>
<dbReference type="AlphaFoldDB" id="K4LIS2"/>
<feature type="transmembrane region" description="Helical" evidence="1">
    <location>
        <begin position="18"/>
        <end position="38"/>
    </location>
</feature>
<dbReference type="RefSeq" id="WP_015050730.1">
    <property type="nucleotide sequence ID" value="NC_018870.1"/>
</dbReference>
<dbReference type="eggNOG" id="ENOG5032S0Q">
    <property type="taxonomic scope" value="Bacteria"/>
</dbReference>
<evidence type="ECO:0000313" key="2">
    <source>
        <dbReference type="EMBL" id="AFV11850.1"/>
    </source>
</evidence>
<dbReference type="InterPro" id="IPR014198">
    <property type="entry name" value="Spore_III_AB"/>
</dbReference>
<dbReference type="HOGENOM" id="CLU_120887_1_2_9"/>
<keyword evidence="1" id="KW-0472">Membrane</keyword>
<proteinExistence type="predicted"/>